<reference evidence="2" key="1">
    <citation type="submission" date="2018-05" db="EMBL/GenBank/DDBJ databases">
        <authorList>
            <person name="Lanie J.A."/>
            <person name="Ng W.-L."/>
            <person name="Kazmierczak K.M."/>
            <person name="Andrzejewski T.M."/>
            <person name="Davidsen T.M."/>
            <person name="Wayne K.J."/>
            <person name="Tettelin H."/>
            <person name="Glass J.I."/>
            <person name="Rusch D."/>
            <person name="Podicherti R."/>
            <person name="Tsui H.-C.T."/>
            <person name="Winkler M.E."/>
        </authorList>
    </citation>
    <scope>NUCLEOTIDE SEQUENCE</scope>
</reference>
<sequence>MSKIYIPIRPSRRESDPDEEEE</sequence>
<gene>
    <name evidence="2" type="ORF">METZ01_LOCUS76039</name>
</gene>
<proteinExistence type="predicted"/>
<name>A0A381U4L9_9ZZZZ</name>
<protein>
    <submittedName>
        <fullName evidence="2">Uncharacterized protein</fullName>
    </submittedName>
</protein>
<evidence type="ECO:0000313" key="2">
    <source>
        <dbReference type="EMBL" id="SVA23185.1"/>
    </source>
</evidence>
<feature type="region of interest" description="Disordered" evidence="1">
    <location>
        <begin position="1"/>
        <end position="22"/>
    </location>
</feature>
<organism evidence="2">
    <name type="scientific">marine metagenome</name>
    <dbReference type="NCBI Taxonomy" id="408172"/>
    <lineage>
        <taxon>unclassified sequences</taxon>
        <taxon>metagenomes</taxon>
        <taxon>ecological metagenomes</taxon>
    </lineage>
</organism>
<accession>A0A381U4L9</accession>
<dbReference type="EMBL" id="UINC01005728">
    <property type="protein sequence ID" value="SVA23185.1"/>
    <property type="molecule type" value="Genomic_DNA"/>
</dbReference>
<dbReference type="AlphaFoldDB" id="A0A381U4L9"/>
<evidence type="ECO:0000256" key="1">
    <source>
        <dbReference type="SAM" id="MobiDB-lite"/>
    </source>
</evidence>